<evidence type="ECO:0000313" key="2">
    <source>
        <dbReference type="Proteomes" id="UP000004995"/>
    </source>
</evidence>
<evidence type="ECO:0000313" key="1">
    <source>
        <dbReference type="EnsemblPlants" id="KQK97316"/>
    </source>
</evidence>
<dbReference type="Gramene" id="KQK97316">
    <property type="protein sequence ID" value="KQK97316"/>
    <property type="gene ID" value="SETIT_013007mg"/>
</dbReference>
<proteinExistence type="predicted"/>
<reference evidence="2" key="1">
    <citation type="journal article" date="2012" name="Nat. Biotechnol.">
        <title>Reference genome sequence of the model plant Setaria.</title>
        <authorList>
            <person name="Bennetzen J.L."/>
            <person name="Schmutz J."/>
            <person name="Wang H."/>
            <person name="Percifield R."/>
            <person name="Hawkins J."/>
            <person name="Pontaroli A.C."/>
            <person name="Estep M."/>
            <person name="Feng L."/>
            <person name="Vaughn J.N."/>
            <person name="Grimwood J."/>
            <person name="Jenkins J."/>
            <person name="Barry K."/>
            <person name="Lindquist E."/>
            <person name="Hellsten U."/>
            <person name="Deshpande S."/>
            <person name="Wang X."/>
            <person name="Wu X."/>
            <person name="Mitros T."/>
            <person name="Triplett J."/>
            <person name="Yang X."/>
            <person name="Ye C.Y."/>
            <person name="Mauro-Herrera M."/>
            <person name="Wang L."/>
            <person name="Li P."/>
            <person name="Sharma M."/>
            <person name="Sharma R."/>
            <person name="Ronald P.C."/>
            <person name="Panaud O."/>
            <person name="Kellogg E.A."/>
            <person name="Brutnell T.P."/>
            <person name="Doust A.N."/>
            <person name="Tuskan G.A."/>
            <person name="Rokhsar D."/>
            <person name="Devos K.M."/>
        </authorList>
    </citation>
    <scope>NUCLEOTIDE SEQUENCE [LARGE SCALE GENOMIC DNA]</scope>
    <source>
        <strain evidence="2">cv. Yugu1</strain>
    </source>
</reference>
<dbReference type="HOGENOM" id="CLU_2927040_0_0_1"/>
<organism evidence="1 2">
    <name type="scientific">Setaria italica</name>
    <name type="common">Foxtail millet</name>
    <name type="synonym">Panicum italicum</name>
    <dbReference type="NCBI Taxonomy" id="4555"/>
    <lineage>
        <taxon>Eukaryota</taxon>
        <taxon>Viridiplantae</taxon>
        <taxon>Streptophyta</taxon>
        <taxon>Embryophyta</taxon>
        <taxon>Tracheophyta</taxon>
        <taxon>Spermatophyta</taxon>
        <taxon>Magnoliopsida</taxon>
        <taxon>Liliopsida</taxon>
        <taxon>Poales</taxon>
        <taxon>Poaceae</taxon>
        <taxon>PACMAD clade</taxon>
        <taxon>Panicoideae</taxon>
        <taxon>Panicodae</taxon>
        <taxon>Paniceae</taxon>
        <taxon>Cenchrinae</taxon>
        <taxon>Setaria</taxon>
    </lineage>
</organism>
<dbReference type="InParanoid" id="K3YFI9"/>
<keyword evidence="2" id="KW-1185">Reference proteome</keyword>
<dbReference type="EnsemblPlants" id="KQK97316">
    <property type="protein sequence ID" value="KQK97316"/>
    <property type="gene ID" value="SETIT_013007mg"/>
</dbReference>
<reference evidence="1" key="2">
    <citation type="submission" date="2018-08" db="UniProtKB">
        <authorList>
            <consortium name="EnsemblPlants"/>
        </authorList>
    </citation>
    <scope>IDENTIFICATION</scope>
    <source>
        <strain evidence="1">Yugu1</strain>
    </source>
</reference>
<accession>K3YFI9</accession>
<sequence>MTINYKQSEDQTNICKSIYNTNTNFDLPKWFETNELFLPSSCMLSPDEMTVDDFNSIDAST</sequence>
<dbReference type="AlphaFoldDB" id="K3YFI9"/>
<name>K3YFI9_SETIT</name>
<dbReference type="EMBL" id="AGNK02004354">
    <property type="status" value="NOT_ANNOTATED_CDS"/>
    <property type="molecule type" value="Genomic_DNA"/>
</dbReference>
<protein>
    <submittedName>
        <fullName evidence="1">Uncharacterized protein</fullName>
    </submittedName>
</protein>
<dbReference type="Proteomes" id="UP000004995">
    <property type="component" value="Unassembled WGS sequence"/>
</dbReference>